<comment type="caution">
    <text evidence="1">The sequence shown here is derived from an EMBL/GenBank/DDBJ whole genome shotgun (WGS) entry which is preliminary data.</text>
</comment>
<reference evidence="2" key="1">
    <citation type="journal article" date="2015" name="Nat. Genet.">
        <title>The genome and transcriptome of the zoonotic hookworm Ancylostoma ceylanicum identify infection-specific gene families.</title>
        <authorList>
            <person name="Schwarz E.M."/>
            <person name="Hu Y."/>
            <person name="Antoshechkin I."/>
            <person name="Miller M.M."/>
            <person name="Sternberg P.W."/>
            <person name="Aroian R.V."/>
        </authorList>
    </citation>
    <scope>NUCLEOTIDE SEQUENCE</scope>
    <source>
        <strain evidence="2">HY135</strain>
    </source>
</reference>
<accession>A0A016WUS6</accession>
<sequence length="101" mass="11178">MCSNRNTWTGQSPGRLQHEQPPCEPFFGISRPYRAAQRASNVVAGHFSSSVAPLRLQFFSRAPPRTPVRSPLCFSALLRSPVCPRGDLCWGLVPVLLSNEL</sequence>
<proteinExistence type="predicted"/>
<evidence type="ECO:0000313" key="1">
    <source>
        <dbReference type="EMBL" id="EYC43529.1"/>
    </source>
</evidence>
<name>A0A016WUS6_9BILA</name>
<keyword evidence="2" id="KW-1185">Reference proteome</keyword>
<dbReference type="AlphaFoldDB" id="A0A016WUS6"/>
<dbReference type="Proteomes" id="UP000024635">
    <property type="component" value="Unassembled WGS sequence"/>
</dbReference>
<dbReference type="EMBL" id="JARK01000091">
    <property type="protein sequence ID" value="EYC43529.1"/>
    <property type="molecule type" value="Genomic_DNA"/>
</dbReference>
<organism evidence="1 2">
    <name type="scientific">Ancylostoma ceylanicum</name>
    <dbReference type="NCBI Taxonomy" id="53326"/>
    <lineage>
        <taxon>Eukaryota</taxon>
        <taxon>Metazoa</taxon>
        <taxon>Ecdysozoa</taxon>
        <taxon>Nematoda</taxon>
        <taxon>Chromadorea</taxon>
        <taxon>Rhabditida</taxon>
        <taxon>Rhabditina</taxon>
        <taxon>Rhabditomorpha</taxon>
        <taxon>Strongyloidea</taxon>
        <taxon>Ancylostomatidae</taxon>
        <taxon>Ancylostomatinae</taxon>
        <taxon>Ancylostoma</taxon>
    </lineage>
</organism>
<gene>
    <name evidence="1" type="primary">Acey_s0491.g2409</name>
    <name evidence="1" type="ORF">Y032_0491g2409</name>
</gene>
<evidence type="ECO:0000313" key="2">
    <source>
        <dbReference type="Proteomes" id="UP000024635"/>
    </source>
</evidence>
<protein>
    <submittedName>
        <fullName evidence="1">Uncharacterized protein</fullName>
    </submittedName>
</protein>